<organism evidence="5 6">
    <name type="scientific">Rubrivivax gelatinosus</name>
    <name type="common">Rhodocyclus gelatinosus</name>
    <name type="synonym">Rhodopseudomonas gelatinosa</name>
    <dbReference type="NCBI Taxonomy" id="28068"/>
    <lineage>
        <taxon>Bacteria</taxon>
        <taxon>Pseudomonadati</taxon>
        <taxon>Pseudomonadota</taxon>
        <taxon>Betaproteobacteria</taxon>
        <taxon>Burkholderiales</taxon>
        <taxon>Sphaerotilaceae</taxon>
        <taxon>Rubrivivax</taxon>
    </lineage>
</organism>
<keyword evidence="3" id="KW-1133">Transmembrane helix</keyword>
<dbReference type="CDD" id="cd01949">
    <property type="entry name" value="GGDEF"/>
    <property type="match status" value="1"/>
</dbReference>
<feature type="transmembrane region" description="Helical" evidence="3">
    <location>
        <begin position="104"/>
        <end position="119"/>
    </location>
</feature>
<sequence>MRLLDALLTPDPVRRARLLQSLLAMSTMCAGIAAMHYFVWIGVAPATGVAVWTAVAFAGMAALYTAIRSGWTERLADPSLSVLQMDFAIACSAAAYALLGPGRGGVFPVVMVILMYGMFRSTMRQMAGVCVFGVGVLGATMGTMALLDPARYPPAIELGHFLMVATMMPAASILAARLSRLRLISREQKEELSAALERIRQLATRDELTGLINRRHMVELMEQEHQRCIRSGHTFCIAMLQIDDFAAEARALGEGGETRLLRGIAQEAANRVRVADVLACWDETRFMLLMSDTRASLARAGLDRLREAVAGARALPEAPALRFSLSAGLVEHHAGETVEQTVARAEQALQDALRQGESRVVVA</sequence>
<feature type="domain" description="GGDEF" evidence="4">
    <location>
        <begin position="233"/>
        <end position="363"/>
    </location>
</feature>
<dbReference type="Proteomes" id="UP000295106">
    <property type="component" value="Unassembled WGS sequence"/>
</dbReference>
<evidence type="ECO:0000256" key="1">
    <source>
        <dbReference type="ARBA" id="ARBA00012528"/>
    </source>
</evidence>
<keyword evidence="3" id="KW-0812">Transmembrane</keyword>
<evidence type="ECO:0000259" key="4">
    <source>
        <dbReference type="PROSITE" id="PS50887"/>
    </source>
</evidence>
<dbReference type="PANTHER" id="PTHR45138:SF9">
    <property type="entry name" value="DIGUANYLATE CYCLASE DGCM-RELATED"/>
    <property type="match status" value="1"/>
</dbReference>
<dbReference type="InterPro" id="IPR050469">
    <property type="entry name" value="Diguanylate_Cyclase"/>
</dbReference>
<gene>
    <name evidence="5" type="ORF">EV684_11610</name>
</gene>
<comment type="caution">
    <text evidence="5">The sequence shown here is derived from an EMBL/GenBank/DDBJ whole genome shotgun (WGS) entry which is preliminary data.</text>
</comment>
<feature type="transmembrane region" description="Helical" evidence="3">
    <location>
        <begin position="21"/>
        <end position="43"/>
    </location>
</feature>
<feature type="transmembrane region" description="Helical" evidence="3">
    <location>
        <begin position="79"/>
        <end position="98"/>
    </location>
</feature>
<dbReference type="SMART" id="SM00267">
    <property type="entry name" value="GGDEF"/>
    <property type="match status" value="1"/>
</dbReference>
<dbReference type="GeneID" id="99682604"/>
<evidence type="ECO:0000256" key="3">
    <source>
        <dbReference type="SAM" id="Phobius"/>
    </source>
</evidence>
<dbReference type="PANTHER" id="PTHR45138">
    <property type="entry name" value="REGULATORY COMPONENTS OF SENSORY TRANSDUCTION SYSTEM"/>
    <property type="match status" value="1"/>
</dbReference>
<dbReference type="EMBL" id="SLXD01000016">
    <property type="protein sequence ID" value="TCO98750.1"/>
    <property type="molecule type" value="Genomic_DNA"/>
</dbReference>
<dbReference type="Gene3D" id="3.30.70.270">
    <property type="match status" value="1"/>
</dbReference>
<name>A0A4R2LYN9_RUBGE</name>
<dbReference type="OrthoDB" id="9813903at2"/>
<evidence type="ECO:0000313" key="5">
    <source>
        <dbReference type="EMBL" id="TCO98750.1"/>
    </source>
</evidence>
<feature type="transmembrane region" description="Helical" evidence="3">
    <location>
        <begin position="126"/>
        <end position="147"/>
    </location>
</feature>
<protein>
    <recommendedName>
        <fullName evidence="1">diguanylate cyclase</fullName>
        <ecNumber evidence="1">2.7.7.65</ecNumber>
    </recommendedName>
</protein>
<dbReference type="RefSeq" id="WP_132649297.1">
    <property type="nucleotide sequence ID" value="NZ_CP181386.1"/>
</dbReference>
<dbReference type="PROSITE" id="PS50887">
    <property type="entry name" value="GGDEF"/>
    <property type="match status" value="1"/>
</dbReference>
<comment type="catalytic activity">
    <reaction evidence="2">
        <text>2 GTP = 3',3'-c-di-GMP + 2 diphosphate</text>
        <dbReference type="Rhea" id="RHEA:24898"/>
        <dbReference type="ChEBI" id="CHEBI:33019"/>
        <dbReference type="ChEBI" id="CHEBI:37565"/>
        <dbReference type="ChEBI" id="CHEBI:58805"/>
        <dbReference type="EC" id="2.7.7.65"/>
    </reaction>
</comment>
<dbReference type="InterPro" id="IPR000160">
    <property type="entry name" value="GGDEF_dom"/>
</dbReference>
<feature type="transmembrane region" description="Helical" evidence="3">
    <location>
        <begin position="159"/>
        <end position="179"/>
    </location>
</feature>
<dbReference type="GO" id="GO:0043709">
    <property type="term" value="P:cell adhesion involved in single-species biofilm formation"/>
    <property type="evidence" value="ECO:0007669"/>
    <property type="project" value="TreeGrafter"/>
</dbReference>
<dbReference type="InterPro" id="IPR029787">
    <property type="entry name" value="Nucleotide_cyclase"/>
</dbReference>
<feature type="transmembrane region" description="Helical" evidence="3">
    <location>
        <begin position="49"/>
        <end position="67"/>
    </location>
</feature>
<dbReference type="GO" id="GO:1902201">
    <property type="term" value="P:negative regulation of bacterial-type flagellum-dependent cell motility"/>
    <property type="evidence" value="ECO:0007669"/>
    <property type="project" value="TreeGrafter"/>
</dbReference>
<dbReference type="InterPro" id="IPR043128">
    <property type="entry name" value="Rev_trsase/Diguanyl_cyclase"/>
</dbReference>
<accession>A0A4R2LYN9</accession>
<dbReference type="NCBIfam" id="TIGR00254">
    <property type="entry name" value="GGDEF"/>
    <property type="match status" value="1"/>
</dbReference>
<keyword evidence="3" id="KW-0472">Membrane</keyword>
<dbReference type="GO" id="GO:0052621">
    <property type="term" value="F:diguanylate cyclase activity"/>
    <property type="evidence" value="ECO:0007669"/>
    <property type="project" value="UniProtKB-EC"/>
</dbReference>
<dbReference type="SUPFAM" id="SSF55073">
    <property type="entry name" value="Nucleotide cyclase"/>
    <property type="match status" value="1"/>
</dbReference>
<evidence type="ECO:0000313" key="6">
    <source>
        <dbReference type="Proteomes" id="UP000295106"/>
    </source>
</evidence>
<dbReference type="GO" id="GO:0005886">
    <property type="term" value="C:plasma membrane"/>
    <property type="evidence" value="ECO:0007669"/>
    <property type="project" value="TreeGrafter"/>
</dbReference>
<dbReference type="AlphaFoldDB" id="A0A4R2LYN9"/>
<proteinExistence type="predicted"/>
<dbReference type="EC" id="2.7.7.65" evidence="1"/>
<dbReference type="Pfam" id="PF00990">
    <property type="entry name" value="GGDEF"/>
    <property type="match status" value="1"/>
</dbReference>
<evidence type="ECO:0000256" key="2">
    <source>
        <dbReference type="ARBA" id="ARBA00034247"/>
    </source>
</evidence>
<reference evidence="5 6" key="1">
    <citation type="submission" date="2019-03" db="EMBL/GenBank/DDBJ databases">
        <title>Genomic Encyclopedia of Type Strains, Phase IV (KMG-IV): sequencing the most valuable type-strain genomes for metagenomic binning, comparative biology and taxonomic classification.</title>
        <authorList>
            <person name="Goeker M."/>
        </authorList>
    </citation>
    <scope>NUCLEOTIDE SEQUENCE [LARGE SCALE GENOMIC DNA]</scope>
    <source>
        <strain evidence="5 6">DSM 1709</strain>
    </source>
</reference>